<gene>
    <name evidence="1" type="ORF">RRG08_027428</name>
</gene>
<accession>A0AAE0YG51</accession>
<sequence>MMNFFLNGGLSQDYPFLTPPSNFSTAYVSLIILTSHKSLGDFCMETMALGRDTTRVYWLRFISDGTETAGDGVGYFGDVWSVDDDAGSVCTPRIGLRSSPAQAIDVSEDWEDGVR</sequence>
<protein>
    <submittedName>
        <fullName evidence="1">Uncharacterized protein</fullName>
    </submittedName>
</protein>
<evidence type="ECO:0000313" key="1">
    <source>
        <dbReference type="EMBL" id="KAK3743561.1"/>
    </source>
</evidence>
<dbReference type="EMBL" id="JAWDGP010006302">
    <property type="protein sequence ID" value="KAK3743561.1"/>
    <property type="molecule type" value="Genomic_DNA"/>
</dbReference>
<evidence type="ECO:0000313" key="2">
    <source>
        <dbReference type="Proteomes" id="UP001283361"/>
    </source>
</evidence>
<comment type="caution">
    <text evidence="1">The sequence shown here is derived from an EMBL/GenBank/DDBJ whole genome shotgun (WGS) entry which is preliminary data.</text>
</comment>
<dbReference type="AlphaFoldDB" id="A0AAE0YG51"/>
<organism evidence="1 2">
    <name type="scientific">Elysia crispata</name>
    <name type="common">lettuce slug</name>
    <dbReference type="NCBI Taxonomy" id="231223"/>
    <lineage>
        <taxon>Eukaryota</taxon>
        <taxon>Metazoa</taxon>
        <taxon>Spiralia</taxon>
        <taxon>Lophotrochozoa</taxon>
        <taxon>Mollusca</taxon>
        <taxon>Gastropoda</taxon>
        <taxon>Heterobranchia</taxon>
        <taxon>Euthyneura</taxon>
        <taxon>Panpulmonata</taxon>
        <taxon>Sacoglossa</taxon>
        <taxon>Placobranchoidea</taxon>
        <taxon>Plakobranchidae</taxon>
        <taxon>Elysia</taxon>
    </lineage>
</organism>
<name>A0AAE0YG51_9GAST</name>
<reference evidence="1" key="1">
    <citation type="journal article" date="2023" name="G3 (Bethesda)">
        <title>A reference genome for the long-term kleptoplast-retaining sea slug Elysia crispata morphotype clarki.</title>
        <authorList>
            <person name="Eastman K.E."/>
            <person name="Pendleton A.L."/>
            <person name="Shaikh M.A."/>
            <person name="Suttiyut T."/>
            <person name="Ogas R."/>
            <person name="Tomko P."/>
            <person name="Gavelis G."/>
            <person name="Widhalm J.R."/>
            <person name="Wisecaver J.H."/>
        </authorList>
    </citation>
    <scope>NUCLEOTIDE SEQUENCE</scope>
    <source>
        <strain evidence="1">ECLA1</strain>
    </source>
</reference>
<keyword evidence="2" id="KW-1185">Reference proteome</keyword>
<dbReference type="Proteomes" id="UP001283361">
    <property type="component" value="Unassembled WGS sequence"/>
</dbReference>
<proteinExistence type="predicted"/>